<dbReference type="SUPFAM" id="SSF55785">
    <property type="entry name" value="PYP-like sensor domain (PAS domain)"/>
    <property type="match status" value="2"/>
</dbReference>
<dbReference type="Pfam" id="PF13487">
    <property type="entry name" value="HD_5"/>
    <property type="match status" value="1"/>
</dbReference>
<dbReference type="Gene3D" id="1.10.3210.10">
    <property type="entry name" value="Hypothetical protein af1432"/>
    <property type="match status" value="1"/>
</dbReference>
<dbReference type="InterPro" id="IPR000014">
    <property type="entry name" value="PAS"/>
</dbReference>
<dbReference type="CDD" id="cd01949">
    <property type="entry name" value="GGDEF"/>
    <property type="match status" value="1"/>
</dbReference>
<accession>A0A1I7JHJ2</accession>
<dbReference type="SMART" id="SM00091">
    <property type="entry name" value="PAS"/>
    <property type="match status" value="2"/>
</dbReference>
<dbReference type="Pfam" id="PF00990">
    <property type="entry name" value="GGDEF"/>
    <property type="match status" value="1"/>
</dbReference>
<dbReference type="CDD" id="cd00130">
    <property type="entry name" value="PAS"/>
    <property type="match status" value="1"/>
</dbReference>
<dbReference type="PROSITE" id="PS50887">
    <property type="entry name" value="GGDEF"/>
    <property type="match status" value="1"/>
</dbReference>
<dbReference type="AlphaFoldDB" id="A0A1I7JHJ2"/>
<dbReference type="Pfam" id="PF13188">
    <property type="entry name" value="PAS_8"/>
    <property type="match status" value="1"/>
</dbReference>
<dbReference type="Pfam" id="PF13426">
    <property type="entry name" value="PAS_9"/>
    <property type="match status" value="1"/>
</dbReference>
<dbReference type="SUPFAM" id="SSF109604">
    <property type="entry name" value="HD-domain/PDEase-like"/>
    <property type="match status" value="1"/>
</dbReference>
<dbReference type="InterPro" id="IPR003607">
    <property type="entry name" value="HD/PDEase_dom"/>
</dbReference>
<dbReference type="InterPro" id="IPR029787">
    <property type="entry name" value="Nucleotide_cyclase"/>
</dbReference>
<sequence>MGLISVIAHAGWLALGTISILEFLQMRGQSVEGIWRKVLCAAYEWVPAIGLVIWIFLMDGVDFAVFPLYVLLMMSFGRLSRTRIINLFFILCSQVLLMLALPGVRDRWLEWACSLVALLSLMWHLVRIRIRFHPILAFGLVALVAFTAWVLHPDIARLHSVVEILVISMVFLFYVHDARVRRTIQRERERDPLTNLLNRRGGEEWLRRQTGSEGVAVLVDLDDFKFINDSFGHDAGDAVLREVARRLQSAAPEGSACIRWGGDEFLILISQPWSSAWRPRIERMYNAVTQIPVQLPGGTELTILCSMGVAWGRMSHQLIIDADRCLLSAKQTGKDRIGWVDADTAVRQVWSNASVYRFARAFDQLTRHTAVACIATDVHYNIVDVNPAFEALSGYTREQLIGKKPSMLAARGDFNRRRYPDIWASLEQHGRWEGKLCNQHPDGTVWWADTRMSAVRVGGVVVGYWSIVHKAEEGTVDVAARLSTFADQNRLPVLVVNREGRIKAVNSAFRDLYGTNLHECVEKRVDDIRSAAMKPASLNDIRTSAERIGVWFGVTVNEGIHREGAIPAVSAIFKCPVDSGVVQPGEDVHVELQVPLSRILQEWEQITGRSYSIEAIFLQTLAKVAEWGDPDLLAHVTRVSTYVRWLGKWMADNNLLTMDQVETIAVASITHDIGKVAIAREVLLKPHSLGLEEYGYVKAHALIGENILQTVLENMRLFDGRSRALIDCARVIAGTHHEWWDGSGYPRGLRETAIPLPGRMVAVADVLDALLSRRPYKQPWPKERVRRYMLEHRGTQFDPQIIDVLDAAWDFLPHLHEGSEMGLLKEG</sequence>
<dbReference type="InterPro" id="IPR000160">
    <property type="entry name" value="GGDEF_dom"/>
</dbReference>
<feature type="transmembrane region" description="Helical" evidence="1">
    <location>
        <begin position="108"/>
        <end position="126"/>
    </location>
</feature>
<evidence type="ECO:0000313" key="6">
    <source>
        <dbReference type="Proteomes" id="UP000183508"/>
    </source>
</evidence>
<gene>
    <name evidence="5" type="ORF">SAMN05421543_11032</name>
</gene>
<dbReference type="Gene3D" id="3.30.450.20">
    <property type="entry name" value="PAS domain"/>
    <property type="match status" value="2"/>
</dbReference>
<feature type="domain" description="PAS" evidence="2">
    <location>
        <begin position="374"/>
        <end position="403"/>
    </location>
</feature>
<evidence type="ECO:0000259" key="2">
    <source>
        <dbReference type="PROSITE" id="PS50112"/>
    </source>
</evidence>
<dbReference type="SMART" id="SM00267">
    <property type="entry name" value="GGDEF"/>
    <property type="match status" value="1"/>
</dbReference>
<protein>
    <submittedName>
        <fullName evidence="5">PAS domain S-box-containing protein/diguanylate cyclase (GGDEF) domain-containing protein</fullName>
    </submittedName>
</protein>
<dbReference type="RefSeq" id="WP_074952405.1">
    <property type="nucleotide sequence ID" value="NZ_FPBV01000010.1"/>
</dbReference>
<dbReference type="NCBIfam" id="TIGR00254">
    <property type="entry name" value="GGDEF"/>
    <property type="match status" value="1"/>
</dbReference>
<dbReference type="Proteomes" id="UP000183508">
    <property type="component" value="Unassembled WGS sequence"/>
</dbReference>
<keyword evidence="1" id="KW-1133">Transmembrane helix</keyword>
<feature type="domain" description="HD-GYP" evidence="4">
    <location>
        <begin position="610"/>
        <end position="821"/>
    </location>
</feature>
<dbReference type="InterPro" id="IPR037522">
    <property type="entry name" value="HD_GYP_dom"/>
</dbReference>
<dbReference type="PROSITE" id="PS50112">
    <property type="entry name" value="PAS"/>
    <property type="match status" value="1"/>
</dbReference>
<keyword evidence="1" id="KW-0812">Transmembrane</keyword>
<feature type="domain" description="GGDEF" evidence="3">
    <location>
        <begin position="212"/>
        <end position="342"/>
    </location>
</feature>
<keyword evidence="6" id="KW-1185">Reference proteome</keyword>
<keyword evidence="1" id="KW-0472">Membrane</keyword>
<evidence type="ECO:0000259" key="3">
    <source>
        <dbReference type="PROSITE" id="PS50887"/>
    </source>
</evidence>
<dbReference type="PANTHER" id="PTHR45228:SF1">
    <property type="entry name" value="CYCLIC DI-GMP PHOSPHODIESTERASE TM_0186"/>
    <property type="match status" value="1"/>
</dbReference>
<dbReference type="InterPro" id="IPR035965">
    <property type="entry name" value="PAS-like_dom_sf"/>
</dbReference>
<dbReference type="STRING" id="392015.SAMN05421543_11032"/>
<reference evidence="6" key="1">
    <citation type="submission" date="2016-10" db="EMBL/GenBank/DDBJ databases">
        <authorList>
            <person name="Varghese N."/>
        </authorList>
    </citation>
    <scope>NUCLEOTIDE SEQUENCE [LARGE SCALE GENOMIC DNA]</scope>
    <source>
        <strain evidence="6">DSM 17980</strain>
    </source>
</reference>
<feature type="transmembrane region" description="Helical" evidence="1">
    <location>
        <begin position="133"/>
        <end position="152"/>
    </location>
</feature>
<feature type="transmembrane region" description="Helical" evidence="1">
    <location>
        <begin position="84"/>
        <end position="102"/>
    </location>
</feature>
<dbReference type="SMART" id="SM00471">
    <property type="entry name" value="HDc"/>
    <property type="match status" value="1"/>
</dbReference>
<dbReference type="SUPFAM" id="SSF55073">
    <property type="entry name" value="Nucleotide cyclase"/>
    <property type="match status" value="1"/>
</dbReference>
<dbReference type="PANTHER" id="PTHR45228">
    <property type="entry name" value="CYCLIC DI-GMP PHOSPHODIESTERASE TM_0186-RELATED"/>
    <property type="match status" value="1"/>
</dbReference>
<dbReference type="Gene3D" id="3.30.70.270">
    <property type="match status" value="1"/>
</dbReference>
<evidence type="ECO:0000256" key="1">
    <source>
        <dbReference type="SAM" id="Phobius"/>
    </source>
</evidence>
<dbReference type="PROSITE" id="PS51832">
    <property type="entry name" value="HD_GYP"/>
    <property type="match status" value="1"/>
</dbReference>
<dbReference type="InterPro" id="IPR043128">
    <property type="entry name" value="Rev_trsase/Diguanyl_cyclase"/>
</dbReference>
<dbReference type="InterPro" id="IPR052020">
    <property type="entry name" value="Cyclic_di-GMP/3'3'-cGAMP_PDE"/>
</dbReference>
<organism evidence="5 6">
    <name type="scientific">Alicyclobacillus macrosporangiidus</name>
    <dbReference type="NCBI Taxonomy" id="392015"/>
    <lineage>
        <taxon>Bacteria</taxon>
        <taxon>Bacillati</taxon>
        <taxon>Bacillota</taxon>
        <taxon>Bacilli</taxon>
        <taxon>Bacillales</taxon>
        <taxon>Alicyclobacillaceae</taxon>
        <taxon>Alicyclobacillus</taxon>
    </lineage>
</organism>
<feature type="transmembrane region" description="Helical" evidence="1">
    <location>
        <begin position="6"/>
        <end position="26"/>
    </location>
</feature>
<name>A0A1I7JHJ2_9BACL</name>
<dbReference type="CDD" id="cd00077">
    <property type="entry name" value="HDc"/>
    <property type="match status" value="1"/>
</dbReference>
<dbReference type="NCBIfam" id="TIGR00229">
    <property type="entry name" value="sensory_box"/>
    <property type="match status" value="1"/>
</dbReference>
<proteinExistence type="predicted"/>
<evidence type="ECO:0000259" key="4">
    <source>
        <dbReference type="PROSITE" id="PS51832"/>
    </source>
</evidence>
<dbReference type="EMBL" id="FPBV01000010">
    <property type="protein sequence ID" value="SFU84669.1"/>
    <property type="molecule type" value="Genomic_DNA"/>
</dbReference>
<evidence type="ECO:0000313" key="5">
    <source>
        <dbReference type="EMBL" id="SFU84669.1"/>
    </source>
</evidence>